<gene>
    <name evidence="3" type="ORF">C8J48_1171</name>
</gene>
<reference evidence="3 4" key="1">
    <citation type="submission" date="2018-04" db="EMBL/GenBank/DDBJ databases">
        <title>Genomic Encyclopedia of Archaeal and Bacterial Type Strains, Phase II (KMG-II): from individual species to whole genera.</title>
        <authorList>
            <person name="Goeker M."/>
        </authorList>
    </citation>
    <scope>NUCLEOTIDE SEQUENCE [LARGE SCALE GENOMIC DNA]</scope>
    <source>
        <strain evidence="3 4">DSM 45169</strain>
    </source>
</reference>
<name>A0A2T4Z9L6_9BACL</name>
<protein>
    <submittedName>
        <fullName evidence="3">Prolyl oligopeptidase family protein</fullName>
    </submittedName>
</protein>
<sequence length="633" mass="70663">MARIESFLSARQFLRPQWVGNQLYFISDLGGHLSLFVMDEAGSVPQPLLPADIALQNPDLIGGEAYRVFPDLGKILVMIDSDGDENYQPMLIPQEGGFPEAAFAEALAEYRVHLAAADSETGNVYFSAESRRESIRVAFRGNLTTGSLQKMFQSSWDPWVAGVAKDHSQAIIMDSYTMGDHVLYLWHEGGHDPTLLYGKPLEQRAKGEQVPLNAISDCCFIDENSLLLRTALFEDTYGVGLLHLNAPSQIHPVAVKGIIHQGVGELVSLKPLHDDRFLVGYNIDGVSWLYEGSWNPSTKEITLDTVICGQAPLAEGVLKAVSYDKENDCYALAFSSATSPIQLYTVEGADRKTVIQRTRERALGLDHNRLAAGEDASFTSFDGLRISARLYLPAPELGYQGPRPLVYYIHGGPQGQERPDFAWFSMPLIQYLTLRGFAVFVPNVRGSVGYGLNYTKQVDHDWGGNDRLDHVHAMKGLAEDARVDTSRAAVVGRSYGGYMTLTLAARHPELWSAAVDMFGPYDLISFMERLPPTWKPYFEIALGHPQKDREFLQERSPKTYIEAVQCPLLVIQGKNDPRVVEAESQDVVDRLRSLGKEVEYLLFEDEGHDVLKIKNRIRCYNAIADFFVKKLRP</sequence>
<dbReference type="PANTHER" id="PTHR42776:SF27">
    <property type="entry name" value="DIPEPTIDYL PEPTIDASE FAMILY MEMBER 6"/>
    <property type="match status" value="1"/>
</dbReference>
<dbReference type="Pfam" id="PF00326">
    <property type="entry name" value="Peptidase_S9"/>
    <property type="match status" value="1"/>
</dbReference>
<dbReference type="InterPro" id="IPR002470">
    <property type="entry name" value="Peptidase_S9A"/>
</dbReference>
<dbReference type="SUPFAM" id="SSF50993">
    <property type="entry name" value="Peptidase/esterase 'gauge' domain"/>
    <property type="match status" value="1"/>
</dbReference>
<comment type="caution">
    <text evidence="3">The sequence shown here is derived from an EMBL/GenBank/DDBJ whole genome shotgun (WGS) entry which is preliminary data.</text>
</comment>
<dbReference type="InterPro" id="IPR029058">
    <property type="entry name" value="AB_hydrolase_fold"/>
</dbReference>
<dbReference type="EMBL" id="PZZP01000001">
    <property type="protein sequence ID" value="PTM58586.1"/>
    <property type="molecule type" value="Genomic_DNA"/>
</dbReference>
<keyword evidence="4" id="KW-1185">Reference proteome</keyword>
<dbReference type="InterPro" id="IPR002471">
    <property type="entry name" value="Pept_S9_AS"/>
</dbReference>
<evidence type="ECO:0000313" key="4">
    <source>
        <dbReference type="Proteomes" id="UP000241639"/>
    </source>
</evidence>
<evidence type="ECO:0000313" key="3">
    <source>
        <dbReference type="EMBL" id="PTM58586.1"/>
    </source>
</evidence>
<organism evidence="3 4">
    <name type="scientific">Desmospora activa DSM 45169</name>
    <dbReference type="NCBI Taxonomy" id="1121389"/>
    <lineage>
        <taxon>Bacteria</taxon>
        <taxon>Bacillati</taxon>
        <taxon>Bacillota</taxon>
        <taxon>Bacilli</taxon>
        <taxon>Bacillales</taxon>
        <taxon>Thermoactinomycetaceae</taxon>
        <taxon>Desmospora</taxon>
    </lineage>
</organism>
<feature type="domain" description="Peptidase S9 prolyl oligopeptidase catalytic" evidence="2">
    <location>
        <begin position="427"/>
        <end position="631"/>
    </location>
</feature>
<dbReference type="PANTHER" id="PTHR42776">
    <property type="entry name" value="SERINE PEPTIDASE S9 FAMILY MEMBER"/>
    <property type="match status" value="1"/>
</dbReference>
<dbReference type="OrthoDB" id="108903at2"/>
<dbReference type="Proteomes" id="UP000241639">
    <property type="component" value="Unassembled WGS sequence"/>
</dbReference>
<dbReference type="Gene3D" id="3.40.50.1820">
    <property type="entry name" value="alpha/beta hydrolase"/>
    <property type="match status" value="1"/>
</dbReference>
<proteinExistence type="predicted"/>
<dbReference type="SUPFAM" id="SSF53474">
    <property type="entry name" value="alpha/beta-Hydrolases"/>
    <property type="match status" value="1"/>
</dbReference>
<dbReference type="PROSITE" id="PS00708">
    <property type="entry name" value="PRO_ENDOPEP_SER"/>
    <property type="match status" value="1"/>
</dbReference>
<dbReference type="AlphaFoldDB" id="A0A2T4Z9L6"/>
<dbReference type="PRINTS" id="PR00862">
    <property type="entry name" value="PROLIGOPTASE"/>
</dbReference>
<dbReference type="GO" id="GO:0004252">
    <property type="term" value="F:serine-type endopeptidase activity"/>
    <property type="evidence" value="ECO:0007669"/>
    <property type="project" value="InterPro"/>
</dbReference>
<dbReference type="RefSeq" id="WP_107725375.1">
    <property type="nucleotide sequence ID" value="NZ_PZZP01000001.1"/>
</dbReference>
<dbReference type="GO" id="GO:0006508">
    <property type="term" value="P:proteolysis"/>
    <property type="evidence" value="ECO:0007669"/>
    <property type="project" value="InterPro"/>
</dbReference>
<keyword evidence="1" id="KW-0378">Hydrolase</keyword>
<dbReference type="InterPro" id="IPR001375">
    <property type="entry name" value="Peptidase_S9_cat"/>
</dbReference>
<accession>A0A2T4Z9L6</accession>
<evidence type="ECO:0000256" key="1">
    <source>
        <dbReference type="ARBA" id="ARBA00022801"/>
    </source>
</evidence>
<evidence type="ECO:0000259" key="2">
    <source>
        <dbReference type="Pfam" id="PF00326"/>
    </source>
</evidence>